<keyword evidence="2" id="KW-0446">Lipid-binding</keyword>
<evidence type="ECO:0008006" key="5">
    <source>
        <dbReference type="Google" id="ProtNLM"/>
    </source>
</evidence>
<dbReference type="NCBIfam" id="TIGR00762">
    <property type="entry name" value="DegV"/>
    <property type="match status" value="1"/>
</dbReference>
<dbReference type="PROSITE" id="PS51482">
    <property type="entry name" value="DEGV"/>
    <property type="match status" value="1"/>
</dbReference>
<dbReference type="eggNOG" id="COG1307">
    <property type="taxonomic scope" value="Bacteria"/>
</dbReference>
<dbReference type="RefSeq" id="WP_015010535.1">
    <property type="nucleotide sequence ID" value="NC_018704.1"/>
</dbReference>
<proteinExistence type="predicted"/>
<evidence type="ECO:0000313" key="3">
    <source>
        <dbReference type="EMBL" id="BAM47946.1"/>
    </source>
</evidence>
<dbReference type="KEGG" id="axl:AXY_18140"/>
<dbReference type="Gene3D" id="3.30.1180.10">
    <property type="match status" value="1"/>
</dbReference>
<dbReference type="Gene3D" id="3.40.50.10170">
    <property type="match status" value="1"/>
</dbReference>
<dbReference type="InterPro" id="IPR050270">
    <property type="entry name" value="DegV_domain_contain"/>
</dbReference>
<name>K0J512_AMPXN</name>
<dbReference type="InterPro" id="IPR003797">
    <property type="entry name" value="DegV"/>
</dbReference>
<evidence type="ECO:0000256" key="1">
    <source>
        <dbReference type="ARBA" id="ARBA00003238"/>
    </source>
</evidence>
<dbReference type="Proteomes" id="UP000006294">
    <property type="component" value="Chromosome"/>
</dbReference>
<protein>
    <recommendedName>
        <fullName evidence="5">DegV family protein</fullName>
    </recommendedName>
</protein>
<dbReference type="SUPFAM" id="SSF82549">
    <property type="entry name" value="DAK1/DegV-like"/>
    <property type="match status" value="1"/>
</dbReference>
<evidence type="ECO:0000313" key="4">
    <source>
        <dbReference type="Proteomes" id="UP000006294"/>
    </source>
</evidence>
<sequence length="286" mass="32109">MNVQIIADSASDLNAEDYKKYNIECVRLAVVMDDKHYSDGEGIKAKTVYDEMRNGKTLKTSQATPEQFREVFMKYAKQNKPTLYIAFSSELSGTYQSATIAAQEVLEQYPDWQLKMLDSKCASFGAGLVVLKAAQLAQENHSLEDITANAQYYADHMEHIFTVDELEYLQRGGRVTKSAAFIGTLLKIKPILHVENGKLVPLEKVRGSKKVFQRILDMMEERGTDFKNQTIGISHGDDLERANQLADLIRERFEVKDVQIRMVGATIGAHSGPGTIALFFSNSKIQ</sequence>
<dbReference type="OrthoDB" id="9780660at2"/>
<dbReference type="Pfam" id="PF02645">
    <property type="entry name" value="DegV"/>
    <property type="match status" value="1"/>
</dbReference>
<comment type="function">
    <text evidence="1">May bind long-chain fatty acids, such as palmitate, and may play a role in lipid transport or fatty acid metabolism.</text>
</comment>
<reference evidence="3 4" key="1">
    <citation type="submission" date="2011-01" db="EMBL/GenBank/DDBJ databases">
        <title>Whole genome sequence of Amphibacillus xylinus NBRC 15112.</title>
        <authorList>
            <person name="Nakazawa H."/>
            <person name="Katano Y."/>
            <person name="Nakamura S."/>
            <person name="Sasagawa M."/>
            <person name="Fukada J."/>
            <person name="Arai T."/>
            <person name="Sasakura N."/>
            <person name="Mochizuki D."/>
            <person name="Hosoyama A."/>
            <person name="Harada K."/>
            <person name="Horikawa H."/>
            <person name="Kato Y."/>
            <person name="Harada T."/>
            <person name="Sasaki K."/>
            <person name="Sekiguchi M."/>
            <person name="Hodoyama M."/>
            <person name="Nishiko R."/>
            <person name="Narita H."/>
            <person name="Hanamaki A."/>
            <person name="Hata C."/>
            <person name="Konno Y."/>
            <person name="Niimura Y."/>
            <person name="Yamazaki S."/>
            <person name="Fujita N."/>
        </authorList>
    </citation>
    <scope>NUCLEOTIDE SEQUENCE [LARGE SCALE GENOMIC DNA]</scope>
    <source>
        <strain evidence="4">ATCC 51415 / DSM 6626 / JCM 7361 / LMG 17667 / NBRC 15112 / Ep01</strain>
    </source>
</reference>
<dbReference type="STRING" id="698758.AXY_18140"/>
<keyword evidence="4" id="KW-1185">Reference proteome</keyword>
<dbReference type="AlphaFoldDB" id="K0J512"/>
<dbReference type="GO" id="GO:0008289">
    <property type="term" value="F:lipid binding"/>
    <property type="evidence" value="ECO:0007669"/>
    <property type="project" value="UniProtKB-KW"/>
</dbReference>
<gene>
    <name evidence="3" type="ordered locus">AXY_18140</name>
</gene>
<accession>K0J512</accession>
<dbReference type="EMBL" id="AP012050">
    <property type="protein sequence ID" value="BAM47946.1"/>
    <property type="molecule type" value="Genomic_DNA"/>
</dbReference>
<dbReference type="InterPro" id="IPR043168">
    <property type="entry name" value="DegV_C"/>
</dbReference>
<evidence type="ECO:0000256" key="2">
    <source>
        <dbReference type="ARBA" id="ARBA00023121"/>
    </source>
</evidence>
<dbReference type="PANTHER" id="PTHR33434:SF3">
    <property type="entry name" value="DEGV DOMAIN-CONTAINING PROTEIN YITS"/>
    <property type="match status" value="1"/>
</dbReference>
<dbReference type="HOGENOM" id="CLU_048251_4_1_9"/>
<dbReference type="PANTHER" id="PTHR33434">
    <property type="entry name" value="DEGV DOMAIN-CONTAINING PROTEIN DR_1986-RELATED"/>
    <property type="match status" value="1"/>
</dbReference>
<organism evidence="3 4">
    <name type="scientific">Amphibacillus xylanus (strain ATCC 51415 / DSM 6626 / JCM 7361 / LMG 17667 / NBRC 15112 / Ep01)</name>
    <dbReference type="NCBI Taxonomy" id="698758"/>
    <lineage>
        <taxon>Bacteria</taxon>
        <taxon>Bacillati</taxon>
        <taxon>Bacillota</taxon>
        <taxon>Bacilli</taxon>
        <taxon>Bacillales</taxon>
        <taxon>Bacillaceae</taxon>
        <taxon>Amphibacillus</taxon>
    </lineage>
</organism>
<dbReference type="PATRIC" id="fig|698758.3.peg.1814"/>